<dbReference type="AlphaFoldDB" id="A0A478FRK2"/>
<name>A0A478FRK2_9MOLU</name>
<protein>
    <submittedName>
        <fullName evidence="1">Uncharacterized protein</fullName>
    </submittedName>
</protein>
<reference evidence="1 2" key="1">
    <citation type="submission" date="2019-01" db="EMBL/GenBank/DDBJ databases">
        <title>Draft genome sequences of Candidatus Mycoplasma haemohominis SWG34-3 identified from a patient with pyrexia, anemia and liver dysfunction.</title>
        <authorList>
            <person name="Sekizuka T."/>
            <person name="Hattori N."/>
            <person name="Katano H."/>
            <person name="Takuma T."/>
            <person name="Ito T."/>
            <person name="Arai N."/>
            <person name="Yanai R."/>
            <person name="Ishii S."/>
            <person name="Miura Y."/>
            <person name="Tokunaga T."/>
            <person name="Watanabe H."/>
            <person name="Nomura N."/>
            <person name="Eguchi J."/>
            <person name="Arai T."/>
            <person name="Hasegawa H."/>
            <person name="Nakamaki T."/>
            <person name="Wakita T."/>
            <person name="Niki Y."/>
            <person name="Kuroda M."/>
        </authorList>
    </citation>
    <scope>NUCLEOTIDE SEQUENCE [LARGE SCALE GENOMIC DNA]</scope>
    <source>
        <strain evidence="1">SWG34-3</strain>
    </source>
</reference>
<dbReference type="Proteomes" id="UP000324831">
    <property type="component" value="Unassembled WGS sequence"/>
</dbReference>
<accession>A0A478FRK2</accession>
<evidence type="ECO:0000313" key="1">
    <source>
        <dbReference type="EMBL" id="GCE63684.1"/>
    </source>
</evidence>
<dbReference type="EMBL" id="BIMN01000003">
    <property type="protein sequence ID" value="GCE63684.1"/>
    <property type="molecule type" value="Genomic_DNA"/>
</dbReference>
<gene>
    <name evidence="1" type="ORF">MHSWG343_06840</name>
</gene>
<evidence type="ECO:0000313" key="2">
    <source>
        <dbReference type="Proteomes" id="UP000324831"/>
    </source>
</evidence>
<comment type="caution">
    <text evidence="1">The sequence shown here is derived from an EMBL/GenBank/DDBJ whole genome shotgun (WGS) entry which is preliminary data.</text>
</comment>
<sequence length="67" mass="7123">MSPNSPPWIIIAPINSVMFKQGSGSHPGVGLVVDLPGSPFVAFWLCWVSSGWLDESAEPSFFACSSP</sequence>
<proteinExistence type="predicted"/>
<organism evidence="1 2">
    <name type="scientific">Candidatus Mycoplasma haematohominis</name>
    <dbReference type="NCBI Taxonomy" id="1494318"/>
    <lineage>
        <taxon>Bacteria</taxon>
        <taxon>Bacillati</taxon>
        <taxon>Mycoplasmatota</taxon>
        <taxon>Mollicutes</taxon>
        <taxon>Mycoplasmataceae</taxon>
        <taxon>Mycoplasma</taxon>
    </lineage>
</organism>